<gene>
    <name evidence="4" type="ORF">GCM10011333_27930</name>
</gene>
<proteinExistence type="predicted"/>
<evidence type="ECO:0000313" key="4">
    <source>
        <dbReference type="EMBL" id="GGA23258.1"/>
    </source>
</evidence>
<name>A0A8J2U0C1_9MICO</name>
<dbReference type="RefSeq" id="WP_188551511.1">
    <property type="nucleotide sequence ID" value="NZ_BMFY01000013.1"/>
</dbReference>
<reference evidence="4" key="2">
    <citation type="submission" date="2020-09" db="EMBL/GenBank/DDBJ databases">
        <authorList>
            <person name="Sun Q."/>
            <person name="Zhou Y."/>
        </authorList>
    </citation>
    <scope>NUCLEOTIDE SEQUENCE</scope>
    <source>
        <strain evidence="4">CGMCC 1.12785</strain>
    </source>
</reference>
<evidence type="ECO:0000256" key="2">
    <source>
        <dbReference type="ARBA" id="ARBA00022801"/>
    </source>
</evidence>
<comment type="cofactor">
    <cofactor evidence="1">
        <name>Mg(2+)</name>
        <dbReference type="ChEBI" id="CHEBI:18420"/>
    </cofactor>
</comment>
<dbReference type="PANTHER" id="PTHR43046">
    <property type="entry name" value="GDP-MANNOSE MANNOSYL HYDROLASE"/>
    <property type="match status" value="1"/>
</dbReference>
<dbReference type="Proteomes" id="UP000616114">
    <property type="component" value="Unassembled WGS sequence"/>
</dbReference>
<dbReference type="Gene3D" id="3.90.79.10">
    <property type="entry name" value="Nucleoside Triphosphate Pyrophosphohydrolase"/>
    <property type="match status" value="1"/>
</dbReference>
<dbReference type="PROSITE" id="PS51462">
    <property type="entry name" value="NUDIX"/>
    <property type="match status" value="1"/>
</dbReference>
<dbReference type="InterPro" id="IPR015797">
    <property type="entry name" value="NUDIX_hydrolase-like_dom_sf"/>
</dbReference>
<dbReference type="GO" id="GO:0016787">
    <property type="term" value="F:hydrolase activity"/>
    <property type="evidence" value="ECO:0007669"/>
    <property type="project" value="UniProtKB-KW"/>
</dbReference>
<protein>
    <submittedName>
        <fullName evidence="4">MutT/NUDIX family protein</fullName>
    </submittedName>
</protein>
<dbReference type="Pfam" id="PF00293">
    <property type="entry name" value="NUDIX"/>
    <property type="match status" value="1"/>
</dbReference>
<dbReference type="PANTHER" id="PTHR43046:SF2">
    <property type="entry name" value="8-OXO-DGTP DIPHOSPHATASE-RELATED"/>
    <property type="match status" value="1"/>
</dbReference>
<dbReference type="SUPFAM" id="SSF55811">
    <property type="entry name" value="Nudix"/>
    <property type="match status" value="1"/>
</dbReference>
<sequence>MTPEDTPAPIRVSAVVLKDESGRVLMVRKRGTVRFMLPGGKPEPGESAAQTAVRECYEELGLVLDPQALRPLGVYTAPAANEPGRDVEGTVFTHPFAGPGHAAAEIEELRWIGPAGWDGDDLAPLSRIILPSMPVHG</sequence>
<dbReference type="EMBL" id="BMFY01000013">
    <property type="protein sequence ID" value="GGA23258.1"/>
    <property type="molecule type" value="Genomic_DNA"/>
</dbReference>
<evidence type="ECO:0000313" key="5">
    <source>
        <dbReference type="Proteomes" id="UP000616114"/>
    </source>
</evidence>
<dbReference type="InterPro" id="IPR000086">
    <property type="entry name" value="NUDIX_hydrolase_dom"/>
</dbReference>
<dbReference type="AlphaFoldDB" id="A0A8J2U0C1"/>
<keyword evidence="5" id="KW-1185">Reference proteome</keyword>
<comment type="caution">
    <text evidence="4">The sequence shown here is derived from an EMBL/GenBank/DDBJ whole genome shotgun (WGS) entry which is preliminary data.</text>
</comment>
<evidence type="ECO:0000259" key="3">
    <source>
        <dbReference type="PROSITE" id="PS51462"/>
    </source>
</evidence>
<accession>A0A8J2U0C1</accession>
<keyword evidence="2" id="KW-0378">Hydrolase</keyword>
<dbReference type="CDD" id="cd04690">
    <property type="entry name" value="NUDIX_Hydrolase"/>
    <property type="match status" value="1"/>
</dbReference>
<evidence type="ECO:0000256" key="1">
    <source>
        <dbReference type="ARBA" id="ARBA00001946"/>
    </source>
</evidence>
<reference evidence="4" key="1">
    <citation type="journal article" date="2014" name="Int. J. Syst. Evol. Microbiol.">
        <title>Complete genome sequence of Corynebacterium casei LMG S-19264T (=DSM 44701T), isolated from a smear-ripened cheese.</title>
        <authorList>
            <consortium name="US DOE Joint Genome Institute (JGI-PGF)"/>
            <person name="Walter F."/>
            <person name="Albersmeier A."/>
            <person name="Kalinowski J."/>
            <person name="Ruckert C."/>
        </authorList>
    </citation>
    <scope>NUCLEOTIDE SEQUENCE</scope>
    <source>
        <strain evidence="4">CGMCC 1.12785</strain>
    </source>
</reference>
<feature type="domain" description="Nudix hydrolase" evidence="3">
    <location>
        <begin position="7"/>
        <end position="135"/>
    </location>
</feature>
<organism evidence="4 5">
    <name type="scientific">Sediminivirga luteola</name>
    <dbReference type="NCBI Taxonomy" id="1774748"/>
    <lineage>
        <taxon>Bacteria</taxon>
        <taxon>Bacillati</taxon>
        <taxon>Actinomycetota</taxon>
        <taxon>Actinomycetes</taxon>
        <taxon>Micrococcales</taxon>
        <taxon>Brevibacteriaceae</taxon>
        <taxon>Sediminivirga</taxon>
    </lineage>
</organism>